<evidence type="ECO:0000313" key="3">
    <source>
        <dbReference type="Proteomes" id="UP000002051"/>
    </source>
</evidence>
<name>A0A072VSA2_MEDTR</name>
<reference evidence="2" key="3">
    <citation type="submission" date="2015-04" db="UniProtKB">
        <authorList>
            <consortium name="EnsemblPlants"/>
        </authorList>
    </citation>
    <scope>IDENTIFICATION</scope>
    <source>
        <strain evidence="2">cv. Jemalong A17</strain>
    </source>
</reference>
<reference evidence="1 3" key="2">
    <citation type="journal article" date="2014" name="BMC Genomics">
        <title>An improved genome release (version Mt4.0) for the model legume Medicago truncatula.</title>
        <authorList>
            <person name="Tang H."/>
            <person name="Krishnakumar V."/>
            <person name="Bidwell S."/>
            <person name="Rosen B."/>
            <person name="Chan A."/>
            <person name="Zhou S."/>
            <person name="Gentzbittel L."/>
            <person name="Childs K.L."/>
            <person name="Yandell M."/>
            <person name="Gundlach H."/>
            <person name="Mayer K.F."/>
            <person name="Schwartz D.C."/>
            <person name="Town C.D."/>
        </authorList>
    </citation>
    <scope>GENOME REANNOTATION</scope>
    <source>
        <strain evidence="1">A17</strain>
        <strain evidence="2 3">cv. Jemalong A17</strain>
    </source>
</reference>
<evidence type="ECO:0000313" key="2">
    <source>
        <dbReference type="EnsemblPlants" id="KEH41005"/>
    </source>
</evidence>
<dbReference type="EMBL" id="CM001217">
    <property type="protein sequence ID" value="KEH41005.1"/>
    <property type="molecule type" value="Genomic_DNA"/>
</dbReference>
<sequence>MAWKCLELCRTHCLHNQISPAVNYRGFPRQLTAAGLLNTSVANCRRAFSYFTRVTQPNNMWEEQFSLFDSPKSFLLTCS</sequence>
<proteinExistence type="predicted"/>
<keyword evidence="3" id="KW-1185">Reference proteome</keyword>
<dbReference type="EnsemblPlants" id="KEH41005">
    <property type="protein sequence ID" value="KEH41005"/>
    <property type="gene ID" value="MTR_1g040645"/>
</dbReference>
<dbReference type="Proteomes" id="UP000002051">
    <property type="component" value="Unassembled WGS sequence"/>
</dbReference>
<gene>
    <name evidence="1" type="ordered locus">MTR_1g040645</name>
</gene>
<dbReference type="HOGENOM" id="CLU_2609586_0_0_1"/>
<accession>A0A072VSA2</accession>
<protein>
    <submittedName>
        <fullName evidence="1 2">Uncharacterized protein</fullName>
    </submittedName>
</protein>
<organism evidence="1 3">
    <name type="scientific">Medicago truncatula</name>
    <name type="common">Barrel medic</name>
    <name type="synonym">Medicago tribuloides</name>
    <dbReference type="NCBI Taxonomy" id="3880"/>
    <lineage>
        <taxon>Eukaryota</taxon>
        <taxon>Viridiplantae</taxon>
        <taxon>Streptophyta</taxon>
        <taxon>Embryophyta</taxon>
        <taxon>Tracheophyta</taxon>
        <taxon>Spermatophyta</taxon>
        <taxon>Magnoliopsida</taxon>
        <taxon>eudicotyledons</taxon>
        <taxon>Gunneridae</taxon>
        <taxon>Pentapetalae</taxon>
        <taxon>rosids</taxon>
        <taxon>fabids</taxon>
        <taxon>Fabales</taxon>
        <taxon>Fabaceae</taxon>
        <taxon>Papilionoideae</taxon>
        <taxon>50 kb inversion clade</taxon>
        <taxon>NPAAA clade</taxon>
        <taxon>Hologalegina</taxon>
        <taxon>IRL clade</taxon>
        <taxon>Trifolieae</taxon>
        <taxon>Medicago</taxon>
    </lineage>
</organism>
<evidence type="ECO:0000313" key="1">
    <source>
        <dbReference type="EMBL" id="KEH41005.1"/>
    </source>
</evidence>
<dbReference type="AlphaFoldDB" id="A0A072VSA2"/>
<reference evidence="1 3" key="1">
    <citation type="journal article" date="2011" name="Nature">
        <title>The Medicago genome provides insight into the evolution of rhizobial symbioses.</title>
        <authorList>
            <person name="Young N.D."/>
            <person name="Debelle F."/>
            <person name="Oldroyd G.E."/>
            <person name="Geurts R."/>
            <person name="Cannon S.B."/>
            <person name="Udvardi M.K."/>
            <person name="Benedito V.A."/>
            <person name="Mayer K.F."/>
            <person name="Gouzy J."/>
            <person name="Schoof H."/>
            <person name="Van de Peer Y."/>
            <person name="Proost S."/>
            <person name="Cook D.R."/>
            <person name="Meyers B.C."/>
            <person name="Spannagl M."/>
            <person name="Cheung F."/>
            <person name="De Mita S."/>
            <person name="Krishnakumar V."/>
            <person name="Gundlach H."/>
            <person name="Zhou S."/>
            <person name="Mudge J."/>
            <person name="Bharti A.K."/>
            <person name="Murray J.D."/>
            <person name="Naoumkina M.A."/>
            <person name="Rosen B."/>
            <person name="Silverstein K.A."/>
            <person name="Tang H."/>
            <person name="Rombauts S."/>
            <person name="Zhao P.X."/>
            <person name="Zhou P."/>
            <person name="Barbe V."/>
            <person name="Bardou P."/>
            <person name="Bechner M."/>
            <person name="Bellec A."/>
            <person name="Berger A."/>
            <person name="Berges H."/>
            <person name="Bidwell S."/>
            <person name="Bisseling T."/>
            <person name="Choisne N."/>
            <person name="Couloux A."/>
            <person name="Denny R."/>
            <person name="Deshpande S."/>
            <person name="Dai X."/>
            <person name="Doyle J.J."/>
            <person name="Dudez A.M."/>
            <person name="Farmer A.D."/>
            <person name="Fouteau S."/>
            <person name="Franken C."/>
            <person name="Gibelin C."/>
            <person name="Gish J."/>
            <person name="Goldstein S."/>
            <person name="Gonzalez A.J."/>
            <person name="Green P.J."/>
            <person name="Hallab A."/>
            <person name="Hartog M."/>
            <person name="Hua A."/>
            <person name="Humphray S.J."/>
            <person name="Jeong D.H."/>
            <person name="Jing Y."/>
            <person name="Jocker A."/>
            <person name="Kenton S.M."/>
            <person name="Kim D.J."/>
            <person name="Klee K."/>
            <person name="Lai H."/>
            <person name="Lang C."/>
            <person name="Lin S."/>
            <person name="Macmil S.L."/>
            <person name="Magdelenat G."/>
            <person name="Matthews L."/>
            <person name="McCorrison J."/>
            <person name="Monaghan E.L."/>
            <person name="Mun J.H."/>
            <person name="Najar F.Z."/>
            <person name="Nicholson C."/>
            <person name="Noirot C."/>
            <person name="O'Bleness M."/>
            <person name="Paule C.R."/>
            <person name="Poulain J."/>
            <person name="Prion F."/>
            <person name="Qin B."/>
            <person name="Qu C."/>
            <person name="Retzel E.F."/>
            <person name="Riddle C."/>
            <person name="Sallet E."/>
            <person name="Samain S."/>
            <person name="Samson N."/>
            <person name="Sanders I."/>
            <person name="Saurat O."/>
            <person name="Scarpelli C."/>
            <person name="Schiex T."/>
            <person name="Segurens B."/>
            <person name="Severin A.J."/>
            <person name="Sherrier D.J."/>
            <person name="Shi R."/>
            <person name="Sims S."/>
            <person name="Singer S.R."/>
            <person name="Sinharoy S."/>
            <person name="Sterck L."/>
            <person name="Viollet A."/>
            <person name="Wang B.B."/>
            <person name="Wang K."/>
            <person name="Wang M."/>
            <person name="Wang X."/>
            <person name="Warfsmann J."/>
            <person name="Weissenbach J."/>
            <person name="White D.D."/>
            <person name="White J.D."/>
            <person name="Wiley G.B."/>
            <person name="Wincker P."/>
            <person name="Xing Y."/>
            <person name="Yang L."/>
            <person name="Yao Z."/>
            <person name="Ying F."/>
            <person name="Zhai J."/>
            <person name="Zhou L."/>
            <person name="Zuber A."/>
            <person name="Denarie J."/>
            <person name="Dixon R.A."/>
            <person name="May G.D."/>
            <person name="Schwartz D.C."/>
            <person name="Rogers J."/>
            <person name="Quetier F."/>
            <person name="Town C.D."/>
            <person name="Roe B.A."/>
        </authorList>
    </citation>
    <scope>NUCLEOTIDE SEQUENCE [LARGE SCALE GENOMIC DNA]</scope>
    <source>
        <strain evidence="1">A17</strain>
        <strain evidence="2 3">cv. Jemalong A17</strain>
    </source>
</reference>